<feature type="region of interest" description="Disordered" evidence="1">
    <location>
        <begin position="173"/>
        <end position="197"/>
    </location>
</feature>
<dbReference type="Proteomes" id="UP000598174">
    <property type="component" value="Unassembled WGS sequence"/>
</dbReference>
<accession>A0A919J048</accession>
<dbReference type="InterPro" id="IPR034660">
    <property type="entry name" value="DinB/YfiT-like"/>
</dbReference>
<organism evidence="2 3">
    <name type="scientific">Paractinoplanes ferrugineus</name>
    <dbReference type="NCBI Taxonomy" id="113564"/>
    <lineage>
        <taxon>Bacteria</taxon>
        <taxon>Bacillati</taxon>
        <taxon>Actinomycetota</taxon>
        <taxon>Actinomycetes</taxon>
        <taxon>Micromonosporales</taxon>
        <taxon>Micromonosporaceae</taxon>
        <taxon>Paractinoplanes</taxon>
    </lineage>
</organism>
<protein>
    <submittedName>
        <fullName evidence="2">Mini-circle protein</fullName>
    </submittedName>
</protein>
<keyword evidence="3" id="KW-1185">Reference proteome</keyword>
<gene>
    <name evidence="2" type="ORF">Afe05nite_28120</name>
</gene>
<dbReference type="AlphaFoldDB" id="A0A919J048"/>
<reference evidence="2" key="1">
    <citation type="submission" date="2021-01" db="EMBL/GenBank/DDBJ databases">
        <title>Whole genome shotgun sequence of Actinoplanes ferrugineus NBRC 15555.</title>
        <authorList>
            <person name="Komaki H."/>
            <person name="Tamura T."/>
        </authorList>
    </citation>
    <scope>NUCLEOTIDE SEQUENCE</scope>
    <source>
        <strain evidence="2">NBRC 15555</strain>
    </source>
</reference>
<evidence type="ECO:0000256" key="1">
    <source>
        <dbReference type="SAM" id="MobiDB-lite"/>
    </source>
</evidence>
<feature type="compositionally biased region" description="Polar residues" evidence="1">
    <location>
        <begin position="183"/>
        <end position="197"/>
    </location>
</feature>
<sequence length="197" mass="21154">MTDDTTIQEPPLDAGEVEMLLFALDRSRAQFAWKTGGLPAAALARAHPPTTMTLGGLIKHMALVEERYTIDFSGRPPGPPLSDADRDVPDWEWTTAADDPPELLYSLWRDAVARSRTAMSAALARAGGLAQPALFTSDDEGNSPNLRRIVVDLHDEYARHVGHADLLREAVDGLTGEDPPQKVSATSADTGPVTATS</sequence>
<dbReference type="InterPro" id="IPR007061">
    <property type="entry name" value="MST-like"/>
</dbReference>
<dbReference type="SUPFAM" id="SSF109854">
    <property type="entry name" value="DinB/YfiT-like putative metalloenzymes"/>
    <property type="match status" value="1"/>
</dbReference>
<comment type="caution">
    <text evidence="2">The sequence shown here is derived from an EMBL/GenBank/DDBJ whole genome shotgun (WGS) entry which is preliminary data.</text>
</comment>
<proteinExistence type="predicted"/>
<dbReference type="Pfam" id="PF04978">
    <property type="entry name" value="MST"/>
    <property type="match status" value="1"/>
</dbReference>
<evidence type="ECO:0000313" key="2">
    <source>
        <dbReference type="EMBL" id="GIE10972.1"/>
    </source>
</evidence>
<dbReference type="Gene3D" id="1.20.120.450">
    <property type="entry name" value="dinb family like domain"/>
    <property type="match status" value="1"/>
</dbReference>
<dbReference type="EMBL" id="BOMM01000022">
    <property type="protein sequence ID" value="GIE10972.1"/>
    <property type="molecule type" value="Genomic_DNA"/>
</dbReference>
<evidence type="ECO:0000313" key="3">
    <source>
        <dbReference type="Proteomes" id="UP000598174"/>
    </source>
</evidence>
<dbReference type="RefSeq" id="WP_203817519.1">
    <property type="nucleotide sequence ID" value="NZ_BAAABP010000039.1"/>
</dbReference>
<name>A0A919J048_9ACTN</name>